<organism evidence="1">
    <name type="scientific">Aphanomyces astaci</name>
    <name type="common">Crayfish plague agent</name>
    <dbReference type="NCBI Taxonomy" id="112090"/>
    <lineage>
        <taxon>Eukaryota</taxon>
        <taxon>Sar</taxon>
        <taxon>Stramenopiles</taxon>
        <taxon>Oomycota</taxon>
        <taxon>Saprolegniomycetes</taxon>
        <taxon>Saprolegniales</taxon>
        <taxon>Verrucalvaceae</taxon>
        <taxon>Aphanomyces</taxon>
    </lineage>
</organism>
<reference evidence="1" key="1">
    <citation type="submission" date="2013-12" db="EMBL/GenBank/DDBJ databases">
        <title>The Genome Sequence of Aphanomyces astaci APO3.</title>
        <authorList>
            <consortium name="The Broad Institute Genomics Platform"/>
            <person name="Russ C."/>
            <person name="Tyler B."/>
            <person name="van West P."/>
            <person name="Dieguez-Uribeondo J."/>
            <person name="Young S.K."/>
            <person name="Zeng Q."/>
            <person name="Gargeya S."/>
            <person name="Fitzgerald M."/>
            <person name="Abouelleil A."/>
            <person name="Alvarado L."/>
            <person name="Chapman S.B."/>
            <person name="Gainer-Dewar J."/>
            <person name="Goldberg J."/>
            <person name="Griggs A."/>
            <person name="Gujja S."/>
            <person name="Hansen M."/>
            <person name="Howarth C."/>
            <person name="Imamovic A."/>
            <person name="Ireland A."/>
            <person name="Larimer J."/>
            <person name="McCowan C."/>
            <person name="Murphy C."/>
            <person name="Pearson M."/>
            <person name="Poon T.W."/>
            <person name="Priest M."/>
            <person name="Roberts A."/>
            <person name="Saif S."/>
            <person name="Shea T."/>
            <person name="Sykes S."/>
            <person name="Wortman J."/>
            <person name="Nusbaum C."/>
            <person name="Birren B."/>
        </authorList>
    </citation>
    <scope>NUCLEOTIDE SEQUENCE [LARGE SCALE GENOMIC DNA]</scope>
    <source>
        <strain evidence="1">APO3</strain>
    </source>
</reference>
<protein>
    <submittedName>
        <fullName evidence="1">Uncharacterized protein</fullName>
    </submittedName>
</protein>
<dbReference type="AlphaFoldDB" id="W4G6S8"/>
<dbReference type="OrthoDB" id="64605at2759"/>
<proteinExistence type="predicted"/>
<accession>W4G6S8</accession>
<name>W4G6S8_APHAT</name>
<dbReference type="RefSeq" id="XP_009835496.1">
    <property type="nucleotide sequence ID" value="XM_009837194.1"/>
</dbReference>
<sequence length="534" mass="59997">MDTADEATWAECNDIVDHVKHSNVHEGMQRLCTLALDTDVTVVREWTHATIADTLEWYEASLQPPCVRPPVAAAPPSTFNAVIGAVSLQAHYDLVKEHVLSLLLHRDNTIPDATMMELQQLLADDVDDTALFVELANVLLCQHPLADLSAAFEARLTGHLNDMSLPARFNLWTQFPHLWELQIATWLQEAHVSPLRPMLFILLGLSQPISDGHMSTLDKTKLLFREMYQHAPHLHVVVHDVCQRLLDVYPTHRMLECVQSLAGFTITPDRSFVQIEAAGGMTARTWWQVAQDTRWIHATCCRVLCPPSPRPVKHDDASIVTNDHEEAVKASWLNSLVAIYAVQCPTIHVELSGFATSFVEAIHQSSTKDVVVHHPTTPFAWLQQHRTTAARFAPLTITLLCNWMVLAGSSTDTHDVRRSVDTPASLSCIEYLFRLTPPPPMTRRSVSNIYRIRGYLTLVCDDRAYQVSLLGVFLACIEGLDREKCPQQNHLHDSIARAGLELVRLMAVDDEVALPVEWQRHATDRLKCHQQVSG</sequence>
<evidence type="ECO:0000313" key="1">
    <source>
        <dbReference type="EMBL" id="ETV74991.1"/>
    </source>
</evidence>
<gene>
    <name evidence="1" type="ORF">H257_10596</name>
</gene>
<dbReference type="GeneID" id="20812592"/>
<dbReference type="VEuPathDB" id="FungiDB:H257_10596"/>
<dbReference type="EMBL" id="KI913142">
    <property type="protein sequence ID" value="ETV74991.1"/>
    <property type="molecule type" value="Genomic_DNA"/>
</dbReference>